<accession>A0A941GWT7</accession>
<keyword evidence="1" id="KW-0812">Transmembrane</keyword>
<dbReference type="EMBL" id="JADQBC010000012">
    <property type="protein sequence ID" value="MBR8826823.1"/>
    <property type="molecule type" value="Genomic_DNA"/>
</dbReference>
<sequence length="90" mass="10410">MIEILYHLIKAIQPILVPLCFVSAWTFVILLGWSLWSGMRATVARAKQMHQIPCANCQFFTNDYRLKCTIQPYIANTEKAIDCCDYRPGR</sequence>
<proteinExistence type="predicted"/>
<evidence type="ECO:0000313" key="2">
    <source>
        <dbReference type="EMBL" id="MBR8826823.1"/>
    </source>
</evidence>
<reference evidence="2" key="1">
    <citation type="submission" date="2021-02" db="EMBL/GenBank/DDBJ databases">
        <title>Metagenome analyses of Stigonema ocellatum DSM 106950, Chlorogloea purpurea SAG 13.99 and Gomphosphaeria aponina DSM 107014.</title>
        <authorList>
            <person name="Marter P."/>
            <person name="Huang S."/>
        </authorList>
    </citation>
    <scope>NUCLEOTIDE SEQUENCE</scope>
    <source>
        <strain evidence="2">JP213</strain>
    </source>
</reference>
<evidence type="ECO:0000256" key="1">
    <source>
        <dbReference type="SAM" id="Phobius"/>
    </source>
</evidence>
<dbReference type="AlphaFoldDB" id="A0A941GWT7"/>
<gene>
    <name evidence="2" type="ORF">DSM107014_02790</name>
</gene>
<protein>
    <submittedName>
        <fullName evidence="2">Uncharacterized protein</fullName>
    </submittedName>
</protein>
<name>A0A941GWT7_9CHRO</name>
<dbReference type="Proteomes" id="UP000767446">
    <property type="component" value="Unassembled WGS sequence"/>
</dbReference>
<keyword evidence="1" id="KW-0472">Membrane</keyword>
<evidence type="ECO:0000313" key="3">
    <source>
        <dbReference type="Proteomes" id="UP000767446"/>
    </source>
</evidence>
<organism evidence="2 3">
    <name type="scientific">Gomphosphaeria aponina SAG 52.96 = DSM 107014</name>
    <dbReference type="NCBI Taxonomy" id="1521640"/>
    <lineage>
        <taxon>Bacteria</taxon>
        <taxon>Bacillati</taxon>
        <taxon>Cyanobacteriota</taxon>
        <taxon>Cyanophyceae</taxon>
        <taxon>Oscillatoriophycideae</taxon>
        <taxon>Chroococcales</taxon>
        <taxon>Gomphosphaeriaceae</taxon>
        <taxon>Gomphosphaeria</taxon>
    </lineage>
</organism>
<comment type="caution">
    <text evidence="2">The sequence shown here is derived from an EMBL/GenBank/DDBJ whole genome shotgun (WGS) entry which is preliminary data.</text>
</comment>
<feature type="transmembrane region" description="Helical" evidence="1">
    <location>
        <begin position="15"/>
        <end position="36"/>
    </location>
</feature>
<keyword evidence="1" id="KW-1133">Transmembrane helix</keyword>